<evidence type="ECO:0000313" key="3">
    <source>
        <dbReference type="Proteomes" id="UP000698173"/>
    </source>
</evidence>
<feature type="domain" description="MobA-like NTP transferase" evidence="1">
    <location>
        <begin position="5"/>
        <end position="167"/>
    </location>
</feature>
<proteinExistence type="predicted"/>
<dbReference type="InterPro" id="IPR029044">
    <property type="entry name" value="Nucleotide-diphossugar_trans"/>
</dbReference>
<dbReference type="SUPFAM" id="SSF53448">
    <property type="entry name" value="Nucleotide-diphospho-sugar transferases"/>
    <property type="match status" value="1"/>
</dbReference>
<dbReference type="Gene3D" id="3.90.550.10">
    <property type="entry name" value="Spore Coat Polysaccharide Biosynthesis Protein SpsA, Chain A"/>
    <property type="match status" value="1"/>
</dbReference>
<dbReference type="InterPro" id="IPR025877">
    <property type="entry name" value="MobA-like_NTP_Trfase"/>
</dbReference>
<dbReference type="PANTHER" id="PTHR43777:SF1">
    <property type="entry name" value="MOLYBDENUM COFACTOR CYTIDYLYLTRANSFERASE"/>
    <property type="match status" value="1"/>
</dbReference>
<dbReference type="EMBL" id="DYWT01000318">
    <property type="protein sequence ID" value="HJF34285.1"/>
    <property type="molecule type" value="Genomic_DNA"/>
</dbReference>
<gene>
    <name evidence="2" type="ORF">K8V56_21180</name>
</gene>
<dbReference type="GO" id="GO:0016779">
    <property type="term" value="F:nucleotidyltransferase activity"/>
    <property type="evidence" value="ECO:0007669"/>
    <property type="project" value="UniProtKB-ARBA"/>
</dbReference>
<evidence type="ECO:0000259" key="1">
    <source>
        <dbReference type="Pfam" id="PF12804"/>
    </source>
</evidence>
<reference evidence="2" key="1">
    <citation type="journal article" date="2021" name="PeerJ">
        <title>Extensive microbial diversity within the chicken gut microbiome revealed by metagenomics and culture.</title>
        <authorList>
            <person name="Gilroy R."/>
            <person name="Ravi A."/>
            <person name="Getino M."/>
            <person name="Pursley I."/>
            <person name="Horton D.L."/>
            <person name="Alikhan N.F."/>
            <person name="Baker D."/>
            <person name="Gharbi K."/>
            <person name="Hall N."/>
            <person name="Watson M."/>
            <person name="Adriaenssens E.M."/>
            <person name="Foster-Nyarko E."/>
            <person name="Jarju S."/>
            <person name="Secka A."/>
            <person name="Antonio M."/>
            <person name="Oren A."/>
            <person name="Chaudhuri R.R."/>
            <person name="La Ragione R."/>
            <person name="Hildebrand F."/>
            <person name="Pallen M.J."/>
        </authorList>
    </citation>
    <scope>NUCLEOTIDE SEQUENCE</scope>
    <source>
        <strain evidence="2">CHK171-7178</strain>
    </source>
</reference>
<sequence>MKIAGIYLAAGNSSRMGTNKLALPIGTMTVGSLALEIVLKSSLDKVYIITKDEDDAAWLPDEMKLDARCAFIKCPTAHKGQSESLHRGIEKAQADQMDAILVILADQPFITVQMLEEMIACMKNNPTCRFVATIYEETIMPPVLFSASMYVELLKLHGDKGARAILQGDFLQKGKLLPCADKRLVFDVDTNEDYLTLQSIKKTK</sequence>
<accession>A0A921KEW4</accession>
<protein>
    <submittedName>
        <fullName evidence="2">Nucleotidyltransferase family protein</fullName>
    </submittedName>
</protein>
<dbReference type="PANTHER" id="PTHR43777">
    <property type="entry name" value="MOLYBDENUM COFACTOR CYTIDYLYLTRANSFERASE"/>
    <property type="match status" value="1"/>
</dbReference>
<dbReference type="CDD" id="cd04182">
    <property type="entry name" value="GT_2_like_f"/>
    <property type="match status" value="1"/>
</dbReference>
<reference evidence="2" key="2">
    <citation type="submission" date="2021-09" db="EMBL/GenBank/DDBJ databases">
        <authorList>
            <person name="Gilroy R."/>
        </authorList>
    </citation>
    <scope>NUCLEOTIDE SEQUENCE</scope>
    <source>
        <strain evidence="2">CHK171-7178</strain>
    </source>
</reference>
<name>A0A921KEW4_SPOPS</name>
<dbReference type="Pfam" id="PF12804">
    <property type="entry name" value="NTP_transf_3"/>
    <property type="match status" value="1"/>
</dbReference>
<evidence type="ECO:0000313" key="2">
    <source>
        <dbReference type="EMBL" id="HJF34285.1"/>
    </source>
</evidence>
<comment type="caution">
    <text evidence="2">The sequence shown here is derived from an EMBL/GenBank/DDBJ whole genome shotgun (WGS) entry which is preliminary data.</text>
</comment>
<dbReference type="Proteomes" id="UP000698173">
    <property type="component" value="Unassembled WGS sequence"/>
</dbReference>
<organism evidence="2 3">
    <name type="scientific">Sporosarcina psychrophila</name>
    <name type="common">Bacillus psychrophilus</name>
    <dbReference type="NCBI Taxonomy" id="1476"/>
    <lineage>
        <taxon>Bacteria</taxon>
        <taxon>Bacillati</taxon>
        <taxon>Bacillota</taxon>
        <taxon>Bacilli</taxon>
        <taxon>Bacillales</taxon>
        <taxon>Caryophanaceae</taxon>
        <taxon>Sporosarcina</taxon>
    </lineage>
</organism>
<dbReference type="AlphaFoldDB" id="A0A921KEW4"/>